<keyword evidence="2" id="KW-1133">Transmembrane helix</keyword>
<keyword evidence="2" id="KW-0812">Transmembrane</keyword>
<feature type="region of interest" description="Disordered" evidence="1">
    <location>
        <begin position="1"/>
        <end position="21"/>
    </location>
</feature>
<evidence type="ECO:0000313" key="3">
    <source>
        <dbReference type="EMBL" id="SEK75020.1"/>
    </source>
</evidence>
<proteinExistence type="predicted"/>
<accession>A0A1H7JM47</accession>
<name>A0A1H7JM47_9FIRM</name>
<protein>
    <submittedName>
        <fullName evidence="3">Uncharacterized protein</fullName>
    </submittedName>
</protein>
<feature type="transmembrane region" description="Helical" evidence="2">
    <location>
        <begin position="40"/>
        <end position="60"/>
    </location>
</feature>
<gene>
    <name evidence="3" type="ORF">SAMN02910377_01697</name>
</gene>
<evidence type="ECO:0000256" key="2">
    <source>
        <dbReference type="SAM" id="Phobius"/>
    </source>
</evidence>
<organism evidence="3 4">
    <name type="scientific">Pseudobutyrivibrio ruminis</name>
    <dbReference type="NCBI Taxonomy" id="46206"/>
    <lineage>
        <taxon>Bacteria</taxon>
        <taxon>Bacillati</taxon>
        <taxon>Bacillota</taxon>
        <taxon>Clostridia</taxon>
        <taxon>Lachnospirales</taxon>
        <taxon>Lachnospiraceae</taxon>
        <taxon>Pseudobutyrivibrio</taxon>
    </lineage>
</organism>
<keyword evidence="2" id="KW-0472">Membrane</keyword>
<dbReference type="Pfam" id="PF18975">
    <property type="entry name" value="DUF5711"/>
    <property type="match status" value="1"/>
</dbReference>
<dbReference type="AlphaFoldDB" id="A0A1H7JM47"/>
<evidence type="ECO:0000313" key="4">
    <source>
        <dbReference type="Proteomes" id="UP000182321"/>
    </source>
</evidence>
<dbReference type="RefSeq" id="WP_074790983.1">
    <property type="nucleotide sequence ID" value="NZ_FNZX01000010.1"/>
</dbReference>
<sequence>MEEFKIIKLPEKNNEEEKDEKEPVVARRVDDDYKPPKKRYLYIILLLLFIVISIFVIRIITTYDDYEVEKTWERQDSSESNYCSFNNNLIKYSADGIFYTTFDGTLIWNYTYDMTNPNIDFCGDYIVVYDKKGTEVDVFSSKGYINTISSTTPVIEARVADKGTVAILLQEGTTSYIQMYDRDGSVLVSGEIHPENRGYPVSMALSSDATRLLLSIINVNNGELDTELVFYDFTSAGKEEEDNIVASYNYIGALIPKVEYMKNDKAIAFSDSKIIIFNNNLRATVAKEITVGQQMKSVFYNDSHFGYICETATDNGEIVNELNVYNLYGFRLISKEIESSYDNITILDNNEIFISNENEVSIYNLQGFKKFNYTFEDKIYGVIPGTTSKRYYLIEDSKTEEIYIK</sequence>
<evidence type="ECO:0000256" key="1">
    <source>
        <dbReference type="SAM" id="MobiDB-lite"/>
    </source>
</evidence>
<dbReference type="SUPFAM" id="SSF75011">
    <property type="entry name" value="3-carboxy-cis,cis-mucoante lactonizing enzyme"/>
    <property type="match status" value="1"/>
</dbReference>
<reference evidence="4" key="1">
    <citation type="submission" date="2016-10" db="EMBL/GenBank/DDBJ databases">
        <authorList>
            <person name="Varghese N."/>
        </authorList>
    </citation>
    <scope>NUCLEOTIDE SEQUENCE [LARGE SCALE GENOMIC DNA]</scope>
    <source>
        <strain evidence="4">ACV-9</strain>
    </source>
</reference>
<keyword evidence="4" id="KW-1185">Reference proteome</keyword>
<dbReference type="InterPro" id="IPR043765">
    <property type="entry name" value="DUF5711"/>
</dbReference>
<dbReference type="EMBL" id="FNZX01000010">
    <property type="protein sequence ID" value="SEK75020.1"/>
    <property type="molecule type" value="Genomic_DNA"/>
</dbReference>
<dbReference type="Proteomes" id="UP000182321">
    <property type="component" value="Unassembled WGS sequence"/>
</dbReference>